<sequence>MKTQLLEDIGQSTTVSLAPSKIVANSNADTQVRNLAPAGKAQPVRPRADLGVWRQKPAAEPLISPTQQPDQRPATLELQNVFEEIAALEAQLVDPTQQREPAIAPVEPPHALATPAAAPRQEAPTPPAKFLPEPPDPPAKPVHKPAVPQAEATLAPHTTQDATVPQDPLFDFTAPLPAQQAADPFTRAPTGLTQSRKRYLLWAACVLSGALLIQGGRWLYQERNDAGSLALIANEAREKPQVDNAVKGAIAPRELTPGPDSDPSVTPTVPASRPVSTVPPLVMLEPEPSTVAKVEQSSPLVADRVEQQMAPKPEPVAKQAPAAALPKPPSRTAEKQTDAPAKRATEKAKREPVRQVARASAAEAERPAKRDTTMTATLQACREHGYNAVQCVKRACEVTQYGFVCRGR</sequence>
<dbReference type="RefSeq" id="WP_379783335.1">
    <property type="nucleotide sequence ID" value="NZ_JBHSMU010000011.1"/>
</dbReference>
<comment type="caution">
    <text evidence="2">The sequence shown here is derived from an EMBL/GenBank/DDBJ whole genome shotgun (WGS) entry which is preliminary data.</text>
</comment>
<feature type="compositionally biased region" description="Low complexity" evidence="1">
    <location>
        <begin position="316"/>
        <end position="325"/>
    </location>
</feature>
<evidence type="ECO:0000313" key="3">
    <source>
        <dbReference type="Proteomes" id="UP001596050"/>
    </source>
</evidence>
<feature type="compositionally biased region" description="Basic and acidic residues" evidence="1">
    <location>
        <begin position="363"/>
        <end position="372"/>
    </location>
</feature>
<evidence type="ECO:0000313" key="2">
    <source>
        <dbReference type="EMBL" id="MFC5460452.1"/>
    </source>
</evidence>
<reference evidence="3" key="1">
    <citation type="journal article" date="2019" name="Int. J. Syst. Evol. Microbiol.">
        <title>The Global Catalogue of Microorganisms (GCM) 10K type strain sequencing project: providing services to taxonomists for standard genome sequencing and annotation.</title>
        <authorList>
            <consortium name="The Broad Institute Genomics Platform"/>
            <consortium name="The Broad Institute Genome Sequencing Center for Infectious Disease"/>
            <person name="Wu L."/>
            <person name="Ma J."/>
        </authorList>
    </citation>
    <scope>NUCLEOTIDE SEQUENCE [LARGE SCALE GENOMIC DNA]</scope>
    <source>
        <strain evidence="3">KACC 12649</strain>
    </source>
</reference>
<feature type="region of interest" description="Disordered" evidence="1">
    <location>
        <begin position="309"/>
        <end position="372"/>
    </location>
</feature>
<dbReference type="Proteomes" id="UP001596050">
    <property type="component" value="Unassembled WGS sequence"/>
</dbReference>
<organism evidence="2 3">
    <name type="scientific">Massilia niabensis</name>
    <dbReference type="NCBI Taxonomy" id="544910"/>
    <lineage>
        <taxon>Bacteria</taxon>
        <taxon>Pseudomonadati</taxon>
        <taxon>Pseudomonadota</taxon>
        <taxon>Betaproteobacteria</taxon>
        <taxon>Burkholderiales</taxon>
        <taxon>Oxalobacteraceae</taxon>
        <taxon>Telluria group</taxon>
        <taxon>Massilia</taxon>
    </lineage>
</organism>
<name>A0ABW0L5Y2_9BURK</name>
<dbReference type="EMBL" id="JBHSMU010000011">
    <property type="protein sequence ID" value="MFC5460452.1"/>
    <property type="molecule type" value="Genomic_DNA"/>
</dbReference>
<feature type="region of interest" description="Disordered" evidence="1">
    <location>
        <begin position="251"/>
        <end position="281"/>
    </location>
</feature>
<protein>
    <submittedName>
        <fullName evidence="2">Uncharacterized protein</fullName>
    </submittedName>
</protein>
<feature type="region of interest" description="Disordered" evidence="1">
    <location>
        <begin position="113"/>
        <end position="147"/>
    </location>
</feature>
<accession>A0ABW0L5Y2</accession>
<feature type="compositionally biased region" description="Pro residues" evidence="1">
    <location>
        <begin position="124"/>
        <end position="140"/>
    </location>
</feature>
<gene>
    <name evidence="2" type="ORF">ACFPN5_11605</name>
</gene>
<keyword evidence="3" id="KW-1185">Reference proteome</keyword>
<feature type="compositionally biased region" description="Basic and acidic residues" evidence="1">
    <location>
        <begin position="332"/>
        <end position="353"/>
    </location>
</feature>
<feature type="compositionally biased region" description="Low complexity" evidence="1">
    <location>
        <begin position="113"/>
        <end position="123"/>
    </location>
</feature>
<proteinExistence type="predicted"/>
<evidence type="ECO:0000256" key="1">
    <source>
        <dbReference type="SAM" id="MobiDB-lite"/>
    </source>
</evidence>